<dbReference type="Proteomes" id="UP000198767">
    <property type="component" value="Unassembled WGS sequence"/>
</dbReference>
<evidence type="ECO:0000313" key="3">
    <source>
        <dbReference type="Proteomes" id="UP000198767"/>
    </source>
</evidence>
<sequence>MKYVLFTAAGVLLLGPLVAWTYVVALGCAYKINVTGCGPEFSDYLDSEFLTLAALPWLLGLLCLLFATQMGKKG</sequence>
<keyword evidence="1" id="KW-0812">Transmembrane</keyword>
<dbReference type="PROSITE" id="PS51257">
    <property type="entry name" value="PROKAR_LIPOPROTEIN"/>
    <property type="match status" value="1"/>
</dbReference>
<keyword evidence="3" id="KW-1185">Reference proteome</keyword>
<feature type="transmembrane region" description="Helical" evidence="1">
    <location>
        <begin position="49"/>
        <end position="68"/>
    </location>
</feature>
<proteinExistence type="predicted"/>
<dbReference type="RefSeq" id="WP_090220654.1">
    <property type="nucleotide sequence ID" value="NZ_FMWG01000012.1"/>
</dbReference>
<evidence type="ECO:0000313" key="2">
    <source>
        <dbReference type="EMBL" id="SCZ71505.1"/>
    </source>
</evidence>
<gene>
    <name evidence="2" type="ORF">SAMN04488118_11236</name>
</gene>
<dbReference type="EMBL" id="FMWG01000012">
    <property type="protein sequence ID" value="SCZ71505.1"/>
    <property type="molecule type" value="Genomic_DNA"/>
</dbReference>
<dbReference type="AlphaFoldDB" id="A0A1G5RBQ1"/>
<protein>
    <submittedName>
        <fullName evidence="2">Uncharacterized protein</fullName>
    </submittedName>
</protein>
<name>A0A1G5RBQ1_9RHOB</name>
<keyword evidence="1" id="KW-1133">Transmembrane helix</keyword>
<organism evidence="2 3">
    <name type="scientific">Epibacterium ulvae</name>
    <dbReference type="NCBI Taxonomy" id="1156985"/>
    <lineage>
        <taxon>Bacteria</taxon>
        <taxon>Pseudomonadati</taxon>
        <taxon>Pseudomonadota</taxon>
        <taxon>Alphaproteobacteria</taxon>
        <taxon>Rhodobacterales</taxon>
        <taxon>Roseobacteraceae</taxon>
        <taxon>Epibacterium</taxon>
    </lineage>
</organism>
<accession>A0A1G5RBQ1</accession>
<reference evidence="2 3" key="1">
    <citation type="submission" date="2016-10" db="EMBL/GenBank/DDBJ databases">
        <authorList>
            <person name="de Groot N.N."/>
        </authorList>
    </citation>
    <scope>NUCLEOTIDE SEQUENCE [LARGE SCALE GENOMIC DNA]</scope>
    <source>
        <strain evidence="2 3">U95</strain>
    </source>
</reference>
<keyword evidence="1" id="KW-0472">Membrane</keyword>
<dbReference type="STRING" id="1156985.SAMN04488118_11236"/>
<evidence type="ECO:0000256" key="1">
    <source>
        <dbReference type="SAM" id="Phobius"/>
    </source>
</evidence>